<name>A0AAD8Q711_9PEZI</name>
<sequence length="70" mass="8237">MHTRTYEYLHMMTDREGPRRQTKKNGRDMHPRVTPLTKREGENESRTGMVRSQKEARLPAARPSQASEQQ</sequence>
<protein>
    <submittedName>
        <fullName evidence="2">Uncharacterized protein</fullName>
    </submittedName>
</protein>
<evidence type="ECO:0000313" key="3">
    <source>
        <dbReference type="Proteomes" id="UP001230504"/>
    </source>
</evidence>
<reference evidence="2" key="1">
    <citation type="submission" date="2021-06" db="EMBL/GenBank/DDBJ databases">
        <title>Comparative genomics, transcriptomics and evolutionary studies reveal genomic signatures of adaptation to plant cell wall in hemibiotrophic fungi.</title>
        <authorList>
            <consortium name="DOE Joint Genome Institute"/>
            <person name="Baroncelli R."/>
            <person name="Diaz J.F."/>
            <person name="Benocci T."/>
            <person name="Peng M."/>
            <person name="Battaglia E."/>
            <person name="Haridas S."/>
            <person name="Andreopoulos W."/>
            <person name="Labutti K."/>
            <person name="Pangilinan J."/>
            <person name="Floch G.L."/>
            <person name="Makela M.R."/>
            <person name="Henrissat B."/>
            <person name="Grigoriev I.V."/>
            <person name="Crouch J.A."/>
            <person name="De Vries R.P."/>
            <person name="Sukno S.A."/>
            <person name="Thon M.R."/>
        </authorList>
    </citation>
    <scope>NUCLEOTIDE SEQUENCE</scope>
    <source>
        <strain evidence="2">CBS 125086</strain>
    </source>
</reference>
<accession>A0AAD8Q711</accession>
<comment type="caution">
    <text evidence="2">The sequence shown here is derived from an EMBL/GenBank/DDBJ whole genome shotgun (WGS) entry which is preliminary data.</text>
</comment>
<dbReference type="GeneID" id="85441361"/>
<keyword evidence="3" id="KW-1185">Reference proteome</keyword>
<evidence type="ECO:0000313" key="2">
    <source>
        <dbReference type="EMBL" id="KAK1596352.1"/>
    </source>
</evidence>
<dbReference type="RefSeq" id="XP_060417238.1">
    <property type="nucleotide sequence ID" value="XM_060557121.1"/>
</dbReference>
<organism evidence="2 3">
    <name type="scientific">Colletotrichum navitas</name>
    <dbReference type="NCBI Taxonomy" id="681940"/>
    <lineage>
        <taxon>Eukaryota</taxon>
        <taxon>Fungi</taxon>
        <taxon>Dikarya</taxon>
        <taxon>Ascomycota</taxon>
        <taxon>Pezizomycotina</taxon>
        <taxon>Sordariomycetes</taxon>
        <taxon>Hypocreomycetidae</taxon>
        <taxon>Glomerellales</taxon>
        <taxon>Glomerellaceae</taxon>
        <taxon>Colletotrichum</taxon>
        <taxon>Colletotrichum graminicola species complex</taxon>
    </lineage>
</organism>
<feature type="region of interest" description="Disordered" evidence="1">
    <location>
        <begin position="1"/>
        <end position="70"/>
    </location>
</feature>
<dbReference type="AlphaFoldDB" id="A0AAD8Q711"/>
<proteinExistence type="predicted"/>
<dbReference type="Proteomes" id="UP001230504">
    <property type="component" value="Unassembled WGS sequence"/>
</dbReference>
<feature type="compositionally biased region" description="Basic and acidic residues" evidence="1">
    <location>
        <begin position="1"/>
        <end position="45"/>
    </location>
</feature>
<evidence type="ECO:0000256" key="1">
    <source>
        <dbReference type="SAM" id="MobiDB-lite"/>
    </source>
</evidence>
<dbReference type="EMBL" id="JAHLJV010000012">
    <property type="protein sequence ID" value="KAK1596352.1"/>
    <property type="molecule type" value="Genomic_DNA"/>
</dbReference>
<gene>
    <name evidence="2" type="ORF">LY79DRAFT_544549</name>
</gene>